<evidence type="ECO:0000313" key="4">
    <source>
        <dbReference type="Proteomes" id="UP000297910"/>
    </source>
</evidence>
<reference evidence="3 4" key="1">
    <citation type="submission" date="2017-12" db="EMBL/GenBank/DDBJ databases">
        <title>Comparative genomics of Botrytis spp.</title>
        <authorList>
            <person name="Valero-Jimenez C.A."/>
            <person name="Tapia P."/>
            <person name="Veloso J."/>
            <person name="Silva-Moreno E."/>
            <person name="Staats M."/>
            <person name="Valdes J.H."/>
            <person name="Van Kan J.A.L."/>
        </authorList>
    </citation>
    <scope>NUCLEOTIDE SEQUENCE [LARGE SCALE GENOMIC DNA]</scope>
    <source>
        <strain evidence="3 4">Bp0003</strain>
    </source>
</reference>
<organism evidence="3 4">
    <name type="scientific">Botrytis paeoniae</name>
    <dbReference type="NCBI Taxonomy" id="278948"/>
    <lineage>
        <taxon>Eukaryota</taxon>
        <taxon>Fungi</taxon>
        <taxon>Dikarya</taxon>
        <taxon>Ascomycota</taxon>
        <taxon>Pezizomycotina</taxon>
        <taxon>Leotiomycetes</taxon>
        <taxon>Helotiales</taxon>
        <taxon>Sclerotiniaceae</taxon>
        <taxon>Botrytis</taxon>
    </lineage>
</organism>
<dbReference type="EMBL" id="PQXI01000143">
    <property type="protein sequence ID" value="TGO23132.1"/>
    <property type="molecule type" value="Genomic_DNA"/>
</dbReference>
<protein>
    <submittedName>
        <fullName evidence="3">Uncharacterized protein</fullName>
    </submittedName>
</protein>
<keyword evidence="4" id="KW-1185">Reference proteome</keyword>
<keyword evidence="2" id="KW-0812">Transmembrane</keyword>
<evidence type="ECO:0000313" key="3">
    <source>
        <dbReference type="EMBL" id="TGO23132.1"/>
    </source>
</evidence>
<feature type="transmembrane region" description="Helical" evidence="2">
    <location>
        <begin position="72"/>
        <end position="92"/>
    </location>
</feature>
<comment type="caution">
    <text evidence="3">The sequence shown here is derived from an EMBL/GenBank/DDBJ whole genome shotgun (WGS) entry which is preliminary data.</text>
</comment>
<keyword evidence="2" id="KW-0472">Membrane</keyword>
<gene>
    <name evidence="3" type="ORF">BPAE_0143g00300</name>
</gene>
<accession>A0A4Z1FJZ7</accession>
<dbReference type="Proteomes" id="UP000297910">
    <property type="component" value="Unassembled WGS sequence"/>
</dbReference>
<dbReference type="AlphaFoldDB" id="A0A4Z1FJZ7"/>
<feature type="region of interest" description="Disordered" evidence="1">
    <location>
        <begin position="12"/>
        <end position="39"/>
    </location>
</feature>
<sequence length="117" mass="12888">MSTVPEIISVQPENMDESYPPNPDAKCFHSSPSPGHSFSPGRQRVLAVIVISECFLAPINILSGMMAPEGKAWRFEYAMASGVLYSYVLLLLNPSNIIKSSSSMDSDNLNLWAWAEH</sequence>
<evidence type="ECO:0000256" key="1">
    <source>
        <dbReference type="SAM" id="MobiDB-lite"/>
    </source>
</evidence>
<feature type="compositionally biased region" description="Low complexity" evidence="1">
    <location>
        <begin position="28"/>
        <end position="39"/>
    </location>
</feature>
<keyword evidence="2" id="KW-1133">Transmembrane helix</keyword>
<feature type="transmembrane region" description="Helical" evidence="2">
    <location>
        <begin position="45"/>
        <end position="66"/>
    </location>
</feature>
<proteinExistence type="predicted"/>
<name>A0A4Z1FJZ7_9HELO</name>
<evidence type="ECO:0000256" key="2">
    <source>
        <dbReference type="SAM" id="Phobius"/>
    </source>
</evidence>